<dbReference type="AlphaFoldDB" id="A0A366LCP8"/>
<gene>
    <name evidence="1" type="ORF">DP939_44825</name>
</gene>
<dbReference type="Proteomes" id="UP000253303">
    <property type="component" value="Unassembled WGS sequence"/>
</dbReference>
<protein>
    <submittedName>
        <fullName evidence="1">Uncharacterized protein</fullName>
    </submittedName>
</protein>
<evidence type="ECO:0000313" key="2">
    <source>
        <dbReference type="Proteomes" id="UP000253303"/>
    </source>
</evidence>
<evidence type="ECO:0000313" key="1">
    <source>
        <dbReference type="EMBL" id="RBQ11668.1"/>
    </source>
</evidence>
<comment type="caution">
    <text evidence="1">The sequence shown here is derived from an EMBL/GenBank/DDBJ whole genome shotgun (WGS) entry which is preliminary data.</text>
</comment>
<sequence length="83" mass="8876">MCPFCCGRGWVGGEYEPAEAASKPPPPWPAAWEHKVWHDPIVAAAISCRYCLGAGTVTKVDEAARTMVTADCPVCTVPDDQTV</sequence>
<name>A0A366LCP8_9ACTN</name>
<dbReference type="EMBL" id="QMEY01000055">
    <property type="protein sequence ID" value="RBQ11668.1"/>
    <property type="molecule type" value="Genomic_DNA"/>
</dbReference>
<organism evidence="1 2">
    <name type="scientific">Spongiactinospora rosea</name>
    <dbReference type="NCBI Taxonomy" id="2248750"/>
    <lineage>
        <taxon>Bacteria</taxon>
        <taxon>Bacillati</taxon>
        <taxon>Actinomycetota</taxon>
        <taxon>Actinomycetes</taxon>
        <taxon>Streptosporangiales</taxon>
        <taxon>Streptosporangiaceae</taxon>
        <taxon>Spongiactinospora</taxon>
    </lineage>
</organism>
<reference evidence="1 2" key="1">
    <citation type="submission" date="2018-06" db="EMBL/GenBank/DDBJ databases">
        <title>Sphaerisporangium craniellae sp. nov., isolated from a marine sponge in the South China Sea.</title>
        <authorList>
            <person name="Li L."/>
        </authorList>
    </citation>
    <scope>NUCLEOTIDE SEQUENCE [LARGE SCALE GENOMIC DNA]</scope>
    <source>
        <strain evidence="1 2">LHW63015</strain>
    </source>
</reference>
<keyword evidence="2" id="KW-1185">Reference proteome</keyword>
<proteinExistence type="predicted"/>
<accession>A0A366LCP8</accession>